<evidence type="ECO:0000313" key="2">
    <source>
        <dbReference type="Proteomes" id="UP000546464"/>
    </source>
</evidence>
<dbReference type="RefSeq" id="WP_185673735.1">
    <property type="nucleotide sequence ID" value="NZ_JACHVB010000004.1"/>
</dbReference>
<reference evidence="1 2" key="1">
    <citation type="submission" date="2020-07" db="EMBL/GenBank/DDBJ databases">
        <authorList>
            <person name="Feng X."/>
        </authorList>
    </citation>
    <scope>NUCLEOTIDE SEQUENCE [LARGE SCALE GENOMIC DNA]</scope>
    <source>
        <strain evidence="1 2">JCM31066</strain>
    </source>
</reference>
<name>A0A842HAE3_9BACT</name>
<evidence type="ECO:0000313" key="1">
    <source>
        <dbReference type="EMBL" id="MBC2592696.1"/>
    </source>
</evidence>
<dbReference type="Proteomes" id="UP000546464">
    <property type="component" value="Unassembled WGS sequence"/>
</dbReference>
<gene>
    <name evidence="1" type="ORF">H5P28_00320</name>
</gene>
<protein>
    <submittedName>
        <fullName evidence="1">Uncharacterized protein</fullName>
    </submittedName>
</protein>
<sequence>MSDPVYEAFLTVQDTVAGHIQAIDYLHGHEVITERKGDMPGRIATALSKLGLSIVVVTPSAKLLRVAHNRQVWELKLVVDVAESALINRSKHTGKPALAAATAIAVGISGQPNGLPASQAQRGENVTLTLDPEMPLMLVPDPRQVIYHVTAATHVFITVPPPSRSA</sequence>
<comment type="caution">
    <text evidence="1">The sequence shown here is derived from an EMBL/GenBank/DDBJ whole genome shotgun (WGS) entry which is preliminary data.</text>
</comment>
<accession>A0A842HAE3</accession>
<proteinExistence type="predicted"/>
<dbReference type="EMBL" id="JACHVB010000004">
    <property type="protein sequence ID" value="MBC2592696.1"/>
    <property type="molecule type" value="Genomic_DNA"/>
</dbReference>
<dbReference type="AlphaFoldDB" id="A0A842HAE3"/>
<keyword evidence="2" id="KW-1185">Reference proteome</keyword>
<organism evidence="1 2">
    <name type="scientific">Ruficoccus amylovorans</name>
    <dbReference type="NCBI Taxonomy" id="1804625"/>
    <lineage>
        <taxon>Bacteria</taxon>
        <taxon>Pseudomonadati</taxon>
        <taxon>Verrucomicrobiota</taxon>
        <taxon>Opitutia</taxon>
        <taxon>Puniceicoccales</taxon>
        <taxon>Cerasicoccaceae</taxon>
        <taxon>Ruficoccus</taxon>
    </lineage>
</organism>